<keyword evidence="8" id="KW-1185">Reference proteome</keyword>
<evidence type="ECO:0000256" key="2">
    <source>
        <dbReference type="ARBA" id="ARBA00022691"/>
    </source>
</evidence>
<protein>
    <submittedName>
        <fullName evidence="7">Radical SAM protein</fullName>
    </submittedName>
</protein>
<keyword evidence="3" id="KW-0479">Metal-binding</keyword>
<dbReference type="PANTHER" id="PTHR11228">
    <property type="entry name" value="RADICAL SAM DOMAIN PROTEIN"/>
    <property type="match status" value="1"/>
</dbReference>
<evidence type="ECO:0000256" key="1">
    <source>
        <dbReference type="ARBA" id="ARBA00001966"/>
    </source>
</evidence>
<dbReference type="GO" id="GO:0046872">
    <property type="term" value="F:metal ion binding"/>
    <property type="evidence" value="ECO:0007669"/>
    <property type="project" value="UniProtKB-KW"/>
</dbReference>
<comment type="caution">
    <text evidence="7">The sequence shown here is derived from an EMBL/GenBank/DDBJ whole genome shotgun (WGS) entry which is preliminary data.</text>
</comment>
<dbReference type="RefSeq" id="WP_201166854.1">
    <property type="nucleotide sequence ID" value="NZ_JAEPWM010000001.1"/>
</dbReference>
<sequence>MAHHADHGFPAVAARPPKVWRPSVEVNLTEHCNLSCYGCNHASPLLAEEFLSVDAFIADFEALGQAFHSGELRLVGGEPLLHPELARIIAEAKRIGVADRIVMFTNGVLLHRMQPGVWELLDEIRVSAYPGVTRRLSDEDCAASAKRYGVQLEITYIGQFRQTLLNERIKDDQLVASIYRDCKEKGEWSCHILRYGKFYKCPIAAVTGERLRMLGIEFHENPGDAVQVAGNPNLREDLRRYLADERPLAACAYCLGTSGPSVPHRQMNRAAKIYWLQESHSPDIEATRVNVHDRVARVLSWLRSHRCRRGRSNPKAHSAGAKRSG</sequence>
<dbReference type="Proteomes" id="UP000630528">
    <property type="component" value="Unassembled WGS sequence"/>
</dbReference>
<evidence type="ECO:0000313" key="8">
    <source>
        <dbReference type="Proteomes" id="UP000630528"/>
    </source>
</evidence>
<evidence type="ECO:0000256" key="4">
    <source>
        <dbReference type="ARBA" id="ARBA00023004"/>
    </source>
</evidence>
<accession>A0A934WLV6</accession>
<dbReference type="SFLD" id="SFLDS00029">
    <property type="entry name" value="Radical_SAM"/>
    <property type="match status" value="1"/>
</dbReference>
<dbReference type="InterPro" id="IPR013785">
    <property type="entry name" value="Aldolase_TIM"/>
</dbReference>
<evidence type="ECO:0000313" key="7">
    <source>
        <dbReference type="EMBL" id="MBK6005522.1"/>
    </source>
</evidence>
<comment type="cofactor">
    <cofactor evidence="1">
        <name>[4Fe-4S] cluster</name>
        <dbReference type="ChEBI" id="CHEBI:49883"/>
    </cofactor>
</comment>
<dbReference type="InterPro" id="IPR058240">
    <property type="entry name" value="rSAM_sf"/>
</dbReference>
<dbReference type="Pfam" id="PF04055">
    <property type="entry name" value="Radical_SAM"/>
    <property type="match status" value="1"/>
</dbReference>
<keyword evidence="5" id="KW-0411">Iron-sulfur</keyword>
<dbReference type="SUPFAM" id="SSF102114">
    <property type="entry name" value="Radical SAM enzymes"/>
    <property type="match status" value="1"/>
</dbReference>
<reference evidence="7" key="2">
    <citation type="submission" date="2021-01" db="EMBL/GenBank/DDBJ databases">
        <authorList>
            <person name="Kang M."/>
        </authorList>
    </citation>
    <scope>NUCLEOTIDE SEQUENCE</scope>
    <source>
        <strain evidence="7">KACC 17527</strain>
    </source>
</reference>
<dbReference type="EMBL" id="JAEPWM010000001">
    <property type="protein sequence ID" value="MBK6005522.1"/>
    <property type="molecule type" value="Genomic_DNA"/>
</dbReference>
<dbReference type="GO" id="GO:0051536">
    <property type="term" value="F:iron-sulfur cluster binding"/>
    <property type="evidence" value="ECO:0007669"/>
    <property type="project" value="UniProtKB-KW"/>
</dbReference>
<dbReference type="InterPro" id="IPR050377">
    <property type="entry name" value="Radical_SAM_PqqE_MftC-like"/>
</dbReference>
<evidence type="ECO:0000256" key="5">
    <source>
        <dbReference type="ARBA" id="ARBA00023014"/>
    </source>
</evidence>
<proteinExistence type="predicted"/>
<dbReference type="Gene3D" id="3.20.20.70">
    <property type="entry name" value="Aldolase class I"/>
    <property type="match status" value="1"/>
</dbReference>
<organism evidence="7 8">
    <name type="scientific">Ramlibacter ginsenosidimutans</name>
    <dbReference type="NCBI Taxonomy" id="502333"/>
    <lineage>
        <taxon>Bacteria</taxon>
        <taxon>Pseudomonadati</taxon>
        <taxon>Pseudomonadota</taxon>
        <taxon>Betaproteobacteria</taxon>
        <taxon>Burkholderiales</taxon>
        <taxon>Comamonadaceae</taxon>
        <taxon>Ramlibacter</taxon>
    </lineage>
</organism>
<dbReference type="AlphaFoldDB" id="A0A934WLV6"/>
<keyword evidence="4" id="KW-0408">Iron</keyword>
<gene>
    <name evidence="7" type="ORF">JJB11_05410</name>
</gene>
<dbReference type="InterPro" id="IPR007197">
    <property type="entry name" value="rSAM"/>
</dbReference>
<evidence type="ECO:0000256" key="3">
    <source>
        <dbReference type="ARBA" id="ARBA00022723"/>
    </source>
</evidence>
<dbReference type="CDD" id="cd01335">
    <property type="entry name" value="Radical_SAM"/>
    <property type="match status" value="1"/>
</dbReference>
<evidence type="ECO:0000259" key="6">
    <source>
        <dbReference type="Pfam" id="PF04055"/>
    </source>
</evidence>
<reference evidence="7" key="1">
    <citation type="journal article" date="2012" name="J. Microbiol. Biotechnol.">
        <title>Ramlibacter ginsenosidimutans sp. nov., with ginsenoside-converting activity.</title>
        <authorList>
            <person name="Wang L."/>
            <person name="An D.S."/>
            <person name="Kim S.G."/>
            <person name="Jin F.X."/>
            <person name="Kim S.C."/>
            <person name="Lee S.T."/>
            <person name="Im W.T."/>
        </authorList>
    </citation>
    <scope>NUCLEOTIDE SEQUENCE</scope>
    <source>
        <strain evidence="7">KACC 17527</strain>
    </source>
</reference>
<feature type="domain" description="Radical SAM core" evidence="6">
    <location>
        <begin position="26"/>
        <end position="124"/>
    </location>
</feature>
<keyword evidence="2" id="KW-0949">S-adenosyl-L-methionine</keyword>
<dbReference type="GO" id="GO:0003824">
    <property type="term" value="F:catalytic activity"/>
    <property type="evidence" value="ECO:0007669"/>
    <property type="project" value="InterPro"/>
</dbReference>
<name>A0A934WLV6_9BURK</name>
<dbReference type="PANTHER" id="PTHR11228:SF7">
    <property type="entry name" value="PQQA PEPTIDE CYCLASE"/>
    <property type="match status" value="1"/>
</dbReference>